<dbReference type="CDD" id="cd00371">
    <property type="entry name" value="HMA"/>
    <property type="match status" value="1"/>
</dbReference>
<feature type="domain" description="HMA" evidence="1">
    <location>
        <begin position="1"/>
        <end position="65"/>
    </location>
</feature>
<accession>A0A0H3ABH1</accession>
<evidence type="ECO:0000313" key="3">
    <source>
        <dbReference type="Proteomes" id="UP000009173"/>
    </source>
</evidence>
<reference evidence="3" key="1">
    <citation type="journal article" date="2009" name="Environ. Microbiol.">
        <title>Contribution of mobile genetic elements to Desulfovibrio vulgaris genome plasticity.</title>
        <authorList>
            <person name="Walker C.B."/>
            <person name="Stolyar S."/>
            <person name="Chivian D."/>
            <person name="Pinel N."/>
            <person name="Gabster J.A."/>
            <person name="Dehal P.S."/>
            <person name="He Z."/>
            <person name="Yang Z.K."/>
            <person name="Yen H.C."/>
            <person name="Zhou J."/>
            <person name="Wall J.D."/>
            <person name="Hazen T.C."/>
            <person name="Arkin A.P."/>
            <person name="Stahl D.A."/>
        </authorList>
    </citation>
    <scope>NUCLEOTIDE SEQUENCE [LARGE SCALE GENOMIC DNA]</scope>
    <source>
        <strain evidence="3">DP4</strain>
    </source>
</reference>
<sequence>MKKYKVRGMQSPDCVATVSQSIRTATGEEQVNINLATGEITYGPNACVDPTILREAVEKAGYSLEEE</sequence>
<name>A0A0H3ABH1_NITV4</name>
<evidence type="ECO:0000313" key="2">
    <source>
        <dbReference type="EMBL" id="ABM29018.1"/>
    </source>
</evidence>
<dbReference type="InterPro" id="IPR006121">
    <property type="entry name" value="HMA_dom"/>
</dbReference>
<dbReference type="SMR" id="A0A0H3ABH1"/>
<dbReference type="Pfam" id="PF00403">
    <property type="entry name" value="HMA"/>
    <property type="match status" value="1"/>
</dbReference>
<dbReference type="PROSITE" id="PS50846">
    <property type="entry name" value="HMA_2"/>
    <property type="match status" value="1"/>
</dbReference>
<dbReference type="Gene3D" id="3.30.70.100">
    <property type="match status" value="1"/>
</dbReference>
<evidence type="ECO:0000259" key="1">
    <source>
        <dbReference type="PROSITE" id="PS50846"/>
    </source>
</evidence>
<dbReference type="RefSeq" id="WP_010938286.1">
    <property type="nucleotide sequence ID" value="NC_008751.1"/>
</dbReference>
<gene>
    <name evidence="2" type="ordered locus">Dvul_2002</name>
</gene>
<dbReference type="AlphaFoldDB" id="A0A0H3ABH1"/>
<dbReference type="GO" id="GO:0046872">
    <property type="term" value="F:metal ion binding"/>
    <property type="evidence" value="ECO:0007669"/>
    <property type="project" value="InterPro"/>
</dbReference>
<proteinExistence type="predicted"/>
<organism evidence="2 3">
    <name type="scientific">Nitratidesulfovibrio vulgaris (strain DP4)</name>
    <name type="common">Desulfovibrio vulgaris</name>
    <dbReference type="NCBI Taxonomy" id="391774"/>
    <lineage>
        <taxon>Bacteria</taxon>
        <taxon>Pseudomonadati</taxon>
        <taxon>Thermodesulfobacteriota</taxon>
        <taxon>Desulfovibrionia</taxon>
        <taxon>Desulfovibrionales</taxon>
        <taxon>Desulfovibrionaceae</taxon>
        <taxon>Nitratidesulfovibrio</taxon>
    </lineage>
</organism>
<dbReference type="InterPro" id="IPR036163">
    <property type="entry name" value="HMA_dom_sf"/>
</dbReference>
<dbReference type="SUPFAM" id="SSF55008">
    <property type="entry name" value="HMA, heavy metal-associated domain"/>
    <property type="match status" value="1"/>
</dbReference>
<protein>
    <submittedName>
        <fullName evidence="2">Heavy metal-binding domain protein</fullName>
    </submittedName>
</protein>
<dbReference type="KEGG" id="dvl:Dvul_2002"/>
<dbReference type="HOGENOM" id="CLU_134973_13_1_7"/>
<dbReference type="Proteomes" id="UP000009173">
    <property type="component" value="Chromosome"/>
</dbReference>
<dbReference type="EMBL" id="CP000527">
    <property type="protein sequence ID" value="ABM29018.1"/>
    <property type="molecule type" value="Genomic_DNA"/>
</dbReference>